<feature type="compositionally biased region" description="Polar residues" evidence="1">
    <location>
        <begin position="541"/>
        <end position="550"/>
    </location>
</feature>
<feature type="compositionally biased region" description="Low complexity" evidence="1">
    <location>
        <begin position="1172"/>
        <end position="1184"/>
    </location>
</feature>
<dbReference type="Proteomes" id="UP001285354">
    <property type="component" value="Unassembled WGS sequence"/>
</dbReference>
<feature type="compositionally biased region" description="Basic and acidic residues" evidence="1">
    <location>
        <begin position="1445"/>
        <end position="1454"/>
    </location>
</feature>
<dbReference type="InterPro" id="IPR001005">
    <property type="entry name" value="SANT/Myb"/>
</dbReference>
<feature type="compositionally biased region" description="Basic and acidic residues" evidence="1">
    <location>
        <begin position="1785"/>
        <end position="1794"/>
    </location>
</feature>
<feature type="compositionally biased region" description="Basic and acidic residues" evidence="1">
    <location>
        <begin position="1278"/>
        <end position="1290"/>
    </location>
</feature>
<feature type="compositionally biased region" description="Low complexity" evidence="1">
    <location>
        <begin position="1854"/>
        <end position="1875"/>
    </location>
</feature>
<organism evidence="3 4">
    <name type="scientific">Diplocarpon rosae</name>
    <dbReference type="NCBI Taxonomy" id="946125"/>
    <lineage>
        <taxon>Eukaryota</taxon>
        <taxon>Fungi</taxon>
        <taxon>Dikarya</taxon>
        <taxon>Ascomycota</taxon>
        <taxon>Pezizomycotina</taxon>
        <taxon>Leotiomycetes</taxon>
        <taxon>Helotiales</taxon>
        <taxon>Drepanopezizaceae</taxon>
        <taxon>Diplocarpon</taxon>
    </lineage>
</organism>
<dbReference type="PROSITE" id="PS51293">
    <property type="entry name" value="SANT"/>
    <property type="match status" value="1"/>
</dbReference>
<feature type="compositionally biased region" description="Basic and acidic residues" evidence="1">
    <location>
        <begin position="111"/>
        <end position="168"/>
    </location>
</feature>
<dbReference type="InterPro" id="IPR009057">
    <property type="entry name" value="Homeodomain-like_sf"/>
</dbReference>
<feature type="compositionally biased region" description="Basic and acidic residues" evidence="1">
    <location>
        <begin position="26"/>
        <end position="51"/>
    </location>
</feature>
<protein>
    <recommendedName>
        <fullName evidence="2">SANT domain-containing protein</fullName>
    </recommendedName>
</protein>
<evidence type="ECO:0000256" key="1">
    <source>
        <dbReference type="SAM" id="MobiDB-lite"/>
    </source>
</evidence>
<dbReference type="GO" id="GO:0034967">
    <property type="term" value="C:Set3 complex"/>
    <property type="evidence" value="ECO:0007669"/>
    <property type="project" value="TreeGrafter"/>
</dbReference>
<gene>
    <name evidence="3" type="ORF">QTJ16_006151</name>
</gene>
<dbReference type="Pfam" id="PF00249">
    <property type="entry name" value="Myb_DNA-binding"/>
    <property type="match status" value="1"/>
</dbReference>
<feature type="compositionally biased region" description="Polar residues" evidence="1">
    <location>
        <begin position="278"/>
        <end position="297"/>
    </location>
</feature>
<feature type="compositionally biased region" description="Pro residues" evidence="1">
    <location>
        <begin position="1526"/>
        <end position="1537"/>
    </location>
</feature>
<feature type="compositionally biased region" description="Basic residues" evidence="1">
    <location>
        <begin position="928"/>
        <end position="945"/>
    </location>
</feature>
<feature type="compositionally biased region" description="Acidic residues" evidence="1">
    <location>
        <begin position="449"/>
        <end position="460"/>
    </location>
</feature>
<keyword evidence="4" id="KW-1185">Reference proteome</keyword>
<feature type="compositionally biased region" description="Basic residues" evidence="1">
    <location>
        <begin position="416"/>
        <end position="434"/>
    </location>
</feature>
<dbReference type="CDD" id="cd00167">
    <property type="entry name" value="SANT"/>
    <property type="match status" value="1"/>
</dbReference>
<dbReference type="InterPro" id="IPR051571">
    <property type="entry name" value="N-CoR_corepressor"/>
</dbReference>
<feature type="region of interest" description="Disordered" evidence="1">
    <location>
        <begin position="1"/>
        <end position="460"/>
    </location>
</feature>
<feature type="compositionally biased region" description="Low complexity" evidence="1">
    <location>
        <begin position="1039"/>
        <end position="1054"/>
    </location>
</feature>
<feature type="compositionally biased region" description="Pro residues" evidence="1">
    <location>
        <begin position="1130"/>
        <end position="1147"/>
    </location>
</feature>
<proteinExistence type="predicted"/>
<feature type="compositionally biased region" description="Pro residues" evidence="1">
    <location>
        <begin position="1375"/>
        <end position="1387"/>
    </location>
</feature>
<feature type="compositionally biased region" description="Polar residues" evidence="1">
    <location>
        <begin position="1734"/>
        <end position="1749"/>
    </location>
</feature>
<feature type="compositionally biased region" description="Basic and acidic residues" evidence="1">
    <location>
        <begin position="61"/>
        <end position="82"/>
    </location>
</feature>
<feature type="region of interest" description="Disordered" evidence="1">
    <location>
        <begin position="1445"/>
        <end position="1964"/>
    </location>
</feature>
<feature type="compositionally biased region" description="Low complexity" evidence="1">
    <location>
        <begin position="298"/>
        <end position="315"/>
    </location>
</feature>
<feature type="region of interest" description="Disordered" evidence="1">
    <location>
        <begin position="585"/>
        <end position="616"/>
    </location>
</feature>
<feature type="region of interest" description="Disordered" evidence="1">
    <location>
        <begin position="927"/>
        <end position="1226"/>
    </location>
</feature>
<feature type="compositionally biased region" description="Pro residues" evidence="1">
    <location>
        <begin position="1611"/>
        <end position="1627"/>
    </location>
</feature>
<feature type="compositionally biased region" description="Pro residues" evidence="1">
    <location>
        <begin position="1156"/>
        <end position="1171"/>
    </location>
</feature>
<feature type="compositionally biased region" description="Polar residues" evidence="1">
    <location>
        <begin position="1078"/>
        <end position="1098"/>
    </location>
</feature>
<feature type="region of interest" description="Disordered" evidence="1">
    <location>
        <begin position="1278"/>
        <end position="1433"/>
    </location>
</feature>
<name>A0AAD9SUX0_9HELO</name>
<feature type="compositionally biased region" description="Low complexity" evidence="1">
    <location>
        <begin position="1455"/>
        <end position="1476"/>
    </location>
</feature>
<dbReference type="Gene3D" id="1.10.10.60">
    <property type="entry name" value="Homeodomain-like"/>
    <property type="match status" value="2"/>
</dbReference>
<feature type="compositionally biased region" description="Polar residues" evidence="1">
    <location>
        <begin position="1588"/>
        <end position="1600"/>
    </location>
</feature>
<evidence type="ECO:0000313" key="3">
    <source>
        <dbReference type="EMBL" id="KAK2624201.1"/>
    </source>
</evidence>
<dbReference type="EMBL" id="JAUBYV010000010">
    <property type="protein sequence ID" value="KAK2624201.1"/>
    <property type="molecule type" value="Genomic_DNA"/>
</dbReference>
<feature type="compositionally biased region" description="Low complexity" evidence="1">
    <location>
        <begin position="172"/>
        <end position="186"/>
    </location>
</feature>
<feature type="compositionally biased region" description="Low complexity" evidence="1">
    <location>
        <begin position="1754"/>
        <end position="1777"/>
    </location>
</feature>
<accession>A0AAD9SUX0</accession>
<feature type="region of interest" description="Disordered" evidence="1">
    <location>
        <begin position="541"/>
        <end position="566"/>
    </location>
</feature>
<feature type="compositionally biased region" description="Basic and acidic residues" evidence="1">
    <location>
        <begin position="339"/>
        <end position="353"/>
    </location>
</feature>
<feature type="compositionally biased region" description="Polar residues" evidence="1">
    <location>
        <begin position="1358"/>
        <end position="1370"/>
    </location>
</feature>
<feature type="compositionally biased region" description="Polar residues" evidence="1">
    <location>
        <begin position="1328"/>
        <end position="1345"/>
    </location>
</feature>
<feature type="compositionally biased region" description="Polar residues" evidence="1">
    <location>
        <begin position="1559"/>
        <end position="1571"/>
    </location>
</feature>
<feature type="domain" description="SANT" evidence="2">
    <location>
        <begin position="873"/>
        <end position="924"/>
    </location>
</feature>
<sequence>MSRYQNSYDVGDPRRSPRELSPGRYNDTRDDFRGGSVRGNERRRSIPDARMNHNSFNANRELFREATGRDPPRDFPPREPPRGPKGFPDAPTGPRVSGHTEFRGDFGGFRADFRGDRGRGRGRGWRDDSRDRGRDLDREYRDRRDERLPPFREERGGRERWGGREPFRGRRASSPPGRGRSPNYGSRETRDGLPNIEIDRARIGSRDGPLSGGSPASDSVAPFARGYGRAPRGGRGRGRGIYYEEGFHRPPGRSRSPEPAYRRTQPSATPPPQVPAFGSSTSLQTSTITPLVPTPNSTPAAAAGPLPGVAVPTAPRSERQIGPKRSFMPSIQYRPTSAPKKDSTNSETFHDLTFKSASSNPLEIKKSITPQGAEASAVHQSPDASAERIRKSPREAQHSLHPRASEGQVSREKQQVRHSSRRHTVFHTIGKRNVKLPASTSPKVTQEVSDSESEDELTDGYFEEEITKIDTQVIQVNVENPLNPQPEPPAVFLKPFVESTIDSLVEVRRAAPADACIPPGVKVEEALPAPSMPVLTTKQGIQVRSSSHTPATVPKPLPTGKSRPATPVAESKYFEEAKLIPNGVSAPAPGNALSTKTPLPSAEPLETPVPGPAGPIRSIEQVADTVAARTEPNIEPKPDTNGTARKSIRMDVFEESEGDVSEAENAEILEAVRESVRPRMKTPPVSSLPNFGSKKWYEDEQFLNTLKPNPAVNARIRQNLKEKVDRKLAEQEEARKIWGEKYYTYRRFTDFSNDPVAVRSREKFSKATAKAAAQAAAKLSALELSAGAKTEGSRRGRFATDADLERVLIESALEAKESKEQEDRAARAKTASAKEATIPDAAWDQEEWESNQFIDRSHLVPFDRSFAVLEFGEPIDNFTQEESEIFEKVYLEFPKQWSKIAAALPRRDYKACIQHYYLVKHSSNIKEKLKKQPKKRKSRQTKAKNPKTNILIVDSAPNREETEDGQDGENSERRGRPRRAAAPTFHTETMANEGELASPVPTPGRKSAAAPKGDTGNDIPPTKKKPRVAREKGTKQAKNGPLLAAAPPNTAATGSVDSPAPPMIPADWKTHCEPGVQNRFSFSQYDAAGQSQPASTFTPPFPHAAPDRPNTSTGTVFESMPHNRVSQPPMSQPPISQPPMSQPPISQPPMSQAPISQPPISQPPISKPPMSQPSMSQPSTSYPPNSQPPMPQHFPGVPERAEPAAPVTFDAQQDRRTTQQTSSYWSVPEQTDFPALLKHFGTDWHGIAKWMTSKTNIMVKNYYQRQVDSGKKEWEAIAKEADEKRDRDEPTAPLPTPSVIPKRRYDITPGAHPRSASAMDQVADVVPSGQSALMSQTSPPQTSMGSRFPVLAQAGPVAQTQPNSATSNVLNKHLPPQPIQQAPPPIQQQPRPLRGPAVGYFSSESPRPTVQADAAVSQRSMMVAQEAQIERQSALRLERESALRLEREQREQQQLREQQQQQQQQQQRDAQREQQAIHQREQHAMQQRDPPIMHRDRNFHLKQENETPNPHQYEPFSTPSMHGGMPPQPRPEPPKPISAPQSEVRRSVPTPHLPHTPQHAPQQYQPRSNQIVRPYPGDGFGGGREIKSTASPASLRTTMSAPPANQEMYSAPPPLPPQQIVQPPPQQAPTAVVRQPEPARKSNIMSLLNDEPSDPRPAPAKRVSDMSTPSVQPTRTPPPQNPQHTSRQPIQSLQNTSQPHPYISHQMTSQPTPQQQVHTSPHPYTQPPQHPLHQHSSSIGHPRSYTPNSYDGRPAYSQPLVQQQQQQPYSQPAARQSMTSQPTQVRREPPHGEMHGMSGAGGYSRSPAQSQPSMRLKESPYSATPPPQPPQAIRQPAGSPLDSPVDQRDYYSRQPQQGYFAQQQLQQQHAAASPQHGPSYQSQTQQSQAPSHRQLAFGPNSPHVPSPPTQYASHHVHQSRHSSFDSRYGVGTSGPGPSSGPTFAHQGYSPHHTPGNRLSGPVGAPRIITDHERILGLEMGRRRDVEEARRAEDIRRIDLERPRERGTLSYPSAEQARVLETDAEFRRSMEELHRPSR</sequence>
<feature type="compositionally biased region" description="Polar residues" evidence="1">
    <location>
        <begin position="438"/>
        <end position="448"/>
    </location>
</feature>
<dbReference type="InterPro" id="IPR017884">
    <property type="entry name" value="SANT_dom"/>
</dbReference>
<evidence type="ECO:0000259" key="2">
    <source>
        <dbReference type="PROSITE" id="PS51293"/>
    </source>
</evidence>
<comment type="caution">
    <text evidence="3">The sequence shown here is derived from an EMBL/GenBank/DDBJ whole genome shotgun (WGS) entry which is preliminary data.</text>
</comment>
<reference evidence="3" key="1">
    <citation type="submission" date="2023-06" db="EMBL/GenBank/DDBJ databases">
        <title>Draft genome of Marssonina rosae.</title>
        <authorList>
            <person name="Cheng Q."/>
        </authorList>
    </citation>
    <scope>NUCLEOTIDE SEQUENCE</scope>
    <source>
        <strain evidence="3">R4</strain>
    </source>
</reference>
<dbReference type="PANTHER" id="PTHR13992:SF39">
    <property type="entry name" value="SMRTER, ISOFORM G"/>
    <property type="match status" value="1"/>
</dbReference>
<feature type="compositionally biased region" description="Basic and acidic residues" evidence="1">
    <location>
        <begin position="187"/>
        <end position="205"/>
    </location>
</feature>
<feature type="compositionally biased region" description="Polar residues" evidence="1">
    <location>
        <begin position="1686"/>
        <end position="1723"/>
    </location>
</feature>
<feature type="compositionally biased region" description="Polar residues" evidence="1">
    <location>
        <begin position="1876"/>
        <end position="1891"/>
    </location>
</feature>
<dbReference type="SUPFAM" id="SSF46689">
    <property type="entry name" value="Homeodomain-like"/>
    <property type="match status" value="2"/>
</dbReference>
<feature type="compositionally biased region" description="Basic and acidic residues" evidence="1">
    <location>
        <begin position="385"/>
        <end position="398"/>
    </location>
</feature>
<feature type="compositionally biased region" description="Basic and acidic residues" evidence="1">
    <location>
        <begin position="1491"/>
        <end position="1505"/>
    </location>
</feature>
<dbReference type="PANTHER" id="PTHR13992">
    <property type="entry name" value="NUCLEAR RECEPTOR CO-REPRESSOR RELATED NCOR"/>
    <property type="match status" value="1"/>
</dbReference>
<evidence type="ECO:0000313" key="4">
    <source>
        <dbReference type="Proteomes" id="UP001285354"/>
    </source>
</evidence>
<feature type="region of interest" description="Disordered" evidence="1">
    <location>
        <begin position="2003"/>
        <end position="2022"/>
    </location>
</feature>
<dbReference type="SMART" id="SM00717">
    <property type="entry name" value="SANT"/>
    <property type="match status" value="2"/>
</dbReference>
<feature type="compositionally biased region" description="Polar residues" evidence="1">
    <location>
        <begin position="1506"/>
        <end position="1520"/>
    </location>
</feature>
<dbReference type="GO" id="GO:0006357">
    <property type="term" value="P:regulation of transcription by RNA polymerase II"/>
    <property type="evidence" value="ECO:0007669"/>
    <property type="project" value="TreeGrafter"/>
</dbReference>